<proteinExistence type="predicted"/>
<name>A0A1E3VZP0_9HYPH</name>
<accession>A0A1E3VZP0</accession>
<protein>
    <submittedName>
        <fullName evidence="3">Uncharacterized protein</fullName>
    </submittedName>
</protein>
<feature type="compositionally biased region" description="Acidic residues" evidence="1">
    <location>
        <begin position="77"/>
        <end position="93"/>
    </location>
</feature>
<gene>
    <name evidence="3" type="ORF">AUC68_07505</name>
</gene>
<dbReference type="EMBL" id="LPWG01000012">
    <property type="protein sequence ID" value="ODR98990.1"/>
    <property type="molecule type" value="Genomic_DNA"/>
</dbReference>
<reference evidence="3 4" key="1">
    <citation type="journal article" date="2016" name="Environ. Microbiol.">
        <title>New Methyloceanibacter diversity from North Sea sediments includes methanotroph containing solely the soluble methane monooxygenase.</title>
        <authorList>
            <person name="Vekeman B."/>
            <person name="Kerckhof F.M."/>
            <person name="Cremers G."/>
            <person name="de Vos P."/>
            <person name="Vandamme P."/>
            <person name="Boon N."/>
            <person name="Op den Camp H.J."/>
            <person name="Heylen K."/>
        </authorList>
    </citation>
    <scope>NUCLEOTIDE SEQUENCE [LARGE SCALE GENOMIC DNA]</scope>
    <source>
        <strain evidence="3 4">R-67174</strain>
    </source>
</reference>
<feature type="transmembrane region" description="Helical" evidence="2">
    <location>
        <begin position="12"/>
        <end position="33"/>
    </location>
</feature>
<feature type="compositionally biased region" description="Basic and acidic residues" evidence="1">
    <location>
        <begin position="35"/>
        <end position="73"/>
    </location>
</feature>
<keyword evidence="2" id="KW-0812">Transmembrane</keyword>
<keyword evidence="2" id="KW-1133">Transmembrane helix</keyword>
<keyword evidence="2" id="KW-0472">Membrane</keyword>
<dbReference type="AlphaFoldDB" id="A0A1E3VZP0"/>
<evidence type="ECO:0000313" key="4">
    <source>
        <dbReference type="Proteomes" id="UP000094501"/>
    </source>
</evidence>
<dbReference type="RefSeq" id="WP_069437709.1">
    <property type="nucleotide sequence ID" value="NZ_LPWG01000012.1"/>
</dbReference>
<comment type="caution">
    <text evidence="3">The sequence shown here is derived from an EMBL/GenBank/DDBJ whole genome shotgun (WGS) entry which is preliminary data.</text>
</comment>
<dbReference type="OrthoDB" id="8451918at2"/>
<evidence type="ECO:0000256" key="2">
    <source>
        <dbReference type="SAM" id="Phobius"/>
    </source>
</evidence>
<organism evidence="3 4">
    <name type="scientific">Methyloceanibacter methanicus</name>
    <dbReference type="NCBI Taxonomy" id="1774968"/>
    <lineage>
        <taxon>Bacteria</taxon>
        <taxon>Pseudomonadati</taxon>
        <taxon>Pseudomonadota</taxon>
        <taxon>Alphaproteobacteria</taxon>
        <taxon>Hyphomicrobiales</taxon>
        <taxon>Hyphomicrobiaceae</taxon>
        <taxon>Methyloceanibacter</taxon>
    </lineage>
</organism>
<feature type="region of interest" description="Disordered" evidence="1">
    <location>
        <begin position="34"/>
        <end position="114"/>
    </location>
</feature>
<evidence type="ECO:0000313" key="3">
    <source>
        <dbReference type="EMBL" id="ODR98990.1"/>
    </source>
</evidence>
<evidence type="ECO:0000256" key="1">
    <source>
        <dbReference type="SAM" id="MobiDB-lite"/>
    </source>
</evidence>
<sequence length="114" mass="12191">MAQHNPQSRSYLLIVLVAIAVCFVIALFVLGGGDSDTHTAADQMGEHEAQSSEPAHEEDMSVEDARSEAEMRGGAEMTDDVSPPDEMVDEPLLDETPAPEMPSAPETETPAQNP</sequence>
<dbReference type="Proteomes" id="UP000094501">
    <property type="component" value="Unassembled WGS sequence"/>
</dbReference>
<keyword evidence="4" id="KW-1185">Reference proteome</keyword>